<evidence type="ECO:0000256" key="1">
    <source>
        <dbReference type="SAM" id="Coils"/>
    </source>
</evidence>
<name>Q0YT15_9CHLB</name>
<feature type="coiled-coil region" evidence="1">
    <location>
        <begin position="59"/>
        <end position="112"/>
    </location>
</feature>
<organism evidence="2 3">
    <name type="scientific">Chlorobium ferrooxidans DSM 13031</name>
    <dbReference type="NCBI Taxonomy" id="377431"/>
    <lineage>
        <taxon>Bacteria</taxon>
        <taxon>Pseudomonadati</taxon>
        <taxon>Chlorobiota</taxon>
        <taxon>Chlorobiia</taxon>
        <taxon>Chlorobiales</taxon>
        <taxon>Chlorobiaceae</taxon>
        <taxon>Chlorobium/Pelodictyon group</taxon>
        <taxon>Chlorobium</taxon>
    </lineage>
</organism>
<proteinExistence type="predicted"/>
<reference evidence="2 3" key="2">
    <citation type="submission" date="2006-07" db="EMBL/GenBank/DDBJ databases">
        <title>Sequencing of the draft genome and assembly of Chlorobium ferroxidans DSM 13031.</title>
        <authorList>
            <consortium name="US DOE Joint Genome Institute (JGI-PGF)"/>
            <person name="Copeland A."/>
            <person name="Lucas S."/>
            <person name="Lapidus A."/>
            <person name="Barry K."/>
            <person name="Glavina del Rio T."/>
            <person name="Dalin E."/>
            <person name="Tice H."/>
            <person name="Bruce D."/>
            <person name="Pitluck S."/>
            <person name="Richardson P."/>
        </authorList>
    </citation>
    <scope>NUCLEOTIDE SEQUENCE [LARGE SCALE GENOMIC DNA]</scope>
    <source>
        <strain evidence="2 3">DSM 13031</strain>
    </source>
</reference>
<evidence type="ECO:0008006" key="4">
    <source>
        <dbReference type="Google" id="ProtNLM"/>
    </source>
</evidence>
<sequence length="282" mass="31836">MDSMAVKASRLRVAGVLCFAFLVILSSCSPEKPKQDPQQEHLESMMAILAQVQKNLGRIQQKEAVVERLSSDIESSDKQSVEQIGKDISAGIRFIDSTLAASKNLIRKLEEENRTSSYRVDSLDKLVSELKIAINTKDGELITLKGQVQKLNRQVSSLMATVDVLDEYIQDQDSQLFTAYYISGTFNDLVSKGVLLRINPLEKLFGNEYRLANDFNVNLFKKVEITETRDLFFDRPLKRIKIVTPHTVGSYELVGGKTSSLLLIRDENAFWQKSRCLVIVLE</sequence>
<evidence type="ECO:0000313" key="2">
    <source>
        <dbReference type="EMBL" id="EAT59449.1"/>
    </source>
</evidence>
<dbReference type="Pfam" id="PF10046">
    <property type="entry name" value="BLOC1_2"/>
    <property type="match status" value="1"/>
</dbReference>
<gene>
    <name evidence="2" type="ORF">CferDRAFT_1376</name>
</gene>
<protein>
    <recommendedName>
        <fullName evidence="4">Lipoprotein</fullName>
    </recommendedName>
</protein>
<dbReference type="EMBL" id="AASE01000004">
    <property type="protein sequence ID" value="EAT59449.1"/>
    <property type="molecule type" value="Genomic_DNA"/>
</dbReference>
<dbReference type="RefSeq" id="WP_006365876.1">
    <property type="nucleotide sequence ID" value="NZ_AASE01000004.1"/>
</dbReference>
<evidence type="ECO:0000313" key="3">
    <source>
        <dbReference type="Proteomes" id="UP000004162"/>
    </source>
</evidence>
<dbReference type="Proteomes" id="UP000004162">
    <property type="component" value="Unassembled WGS sequence"/>
</dbReference>
<comment type="caution">
    <text evidence="2">The sequence shown here is derived from an EMBL/GenBank/DDBJ whole genome shotgun (WGS) entry which is preliminary data.</text>
</comment>
<dbReference type="OrthoDB" id="597123at2"/>
<dbReference type="AlphaFoldDB" id="Q0YT15"/>
<dbReference type="PROSITE" id="PS51257">
    <property type="entry name" value="PROKAR_LIPOPROTEIN"/>
    <property type="match status" value="1"/>
</dbReference>
<reference evidence="2 3" key="1">
    <citation type="submission" date="2006-07" db="EMBL/GenBank/DDBJ databases">
        <title>Annotation of the draft genome assembly of Chlorobium ferroxidans DSM 13031.</title>
        <authorList>
            <consortium name="US DOE Joint Genome Institute (JGI-ORNL)"/>
            <person name="Larimer F."/>
            <person name="Land M."/>
            <person name="Hauser L."/>
        </authorList>
    </citation>
    <scope>NUCLEOTIDE SEQUENCE [LARGE SCALE GENOMIC DNA]</scope>
    <source>
        <strain evidence="2 3">DSM 13031</strain>
    </source>
</reference>
<keyword evidence="1" id="KW-0175">Coiled coil</keyword>
<dbReference type="InterPro" id="IPR019269">
    <property type="entry name" value="BLOC1_su2"/>
</dbReference>
<keyword evidence="3" id="KW-1185">Reference proteome</keyword>
<accession>Q0YT15</accession>